<organism evidence="2 3">
    <name type="scientific">Clitoria ternatea</name>
    <name type="common">Butterfly pea</name>
    <dbReference type="NCBI Taxonomy" id="43366"/>
    <lineage>
        <taxon>Eukaryota</taxon>
        <taxon>Viridiplantae</taxon>
        <taxon>Streptophyta</taxon>
        <taxon>Embryophyta</taxon>
        <taxon>Tracheophyta</taxon>
        <taxon>Spermatophyta</taxon>
        <taxon>Magnoliopsida</taxon>
        <taxon>eudicotyledons</taxon>
        <taxon>Gunneridae</taxon>
        <taxon>Pentapetalae</taxon>
        <taxon>rosids</taxon>
        <taxon>fabids</taxon>
        <taxon>Fabales</taxon>
        <taxon>Fabaceae</taxon>
        <taxon>Papilionoideae</taxon>
        <taxon>50 kb inversion clade</taxon>
        <taxon>NPAAA clade</taxon>
        <taxon>indigoferoid/millettioid clade</taxon>
        <taxon>Phaseoleae</taxon>
        <taxon>Clitoria</taxon>
    </lineage>
</organism>
<keyword evidence="1" id="KW-0732">Signal</keyword>
<protein>
    <submittedName>
        <fullName evidence="2">Uncharacterized protein</fullName>
    </submittedName>
</protein>
<keyword evidence="3" id="KW-1185">Reference proteome</keyword>
<evidence type="ECO:0000313" key="2">
    <source>
        <dbReference type="EMBL" id="KAK7311731.1"/>
    </source>
</evidence>
<evidence type="ECO:0000256" key="1">
    <source>
        <dbReference type="SAM" id="SignalP"/>
    </source>
</evidence>
<evidence type="ECO:0000313" key="3">
    <source>
        <dbReference type="Proteomes" id="UP001359559"/>
    </source>
</evidence>
<dbReference type="Proteomes" id="UP001359559">
    <property type="component" value="Unassembled WGS sequence"/>
</dbReference>
<dbReference type="EMBL" id="JAYKXN010000002">
    <property type="protein sequence ID" value="KAK7311731.1"/>
    <property type="molecule type" value="Genomic_DNA"/>
</dbReference>
<dbReference type="AlphaFoldDB" id="A0AAN9K805"/>
<accession>A0AAN9K805</accession>
<comment type="caution">
    <text evidence="2">The sequence shown here is derived from an EMBL/GenBank/DDBJ whole genome shotgun (WGS) entry which is preliminary data.</text>
</comment>
<gene>
    <name evidence="2" type="ORF">RJT34_10046</name>
</gene>
<proteinExistence type="predicted"/>
<sequence length="73" mass="8774">MIRFFTHIWYWFILNRWVHQLATSGTNALHRWARQEQMLLGCAVLPSQNLVQSIRDPWEQVTRIIAISHELMN</sequence>
<reference evidence="2 3" key="1">
    <citation type="submission" date="2024-01" db="EMBL/GenBank/DDBJ databases">
        <title>The genomes of 5 underutilized Papilionoideae crops provide insights into root nodulation and disease resistance.</title>
        <authorList>
            <person name="Yuan L."/>
        </authorList>
    </citation>
    <scope>NUCLEOTIDE SEQUENCE [LARGE SCALE GENOMIC DNA]</scope>
    <source>
        <strain evidence="2">LY-2023</strain>
        <tissue evidence="2">Leaf</tissue>
    </source>
</reference>
<name>A0AAN9K805_CLITE</name>
<feature type="chain" id="PRO_5042985541" evidence="1">
    <location>
        <begin position="25"/>
        <end position="73"/>
    </location>
</feature>
<feature type="signal peptide" evidence="1">
    <location>
        <begin position="1"/>
        <end position="24"/>
    </location>
</feature>